<dbReference type="GO" id="GO:0009277">
    <property type="term" value="C:fungal-type cell wall"/>
    <property type="evidence" value="ECO:0007669"/>
    <property type="project" value="TreeGrafter"/>
</dbReference>
<dbReference type="Proteomes" id="UP000178912">
    <property type="component" value="Unassembled WGS sequence"/>
</dbReference>
<dbReference type="InterPro" id="IPR053183">
    <property type="entry name" value="ASL1"/>
</dbReference>
<dbReference type="PANTHER" id="PTHR34154:SF10">
    <property type="entry name" value="ASL1-LIKE GLYCOSYL HYDROLASE CATALYTIC DOMAIN-CONTAINING PROTEIN"/>
    <property type="match status" value="1"/>
</dbReference>
<dbReference type="OrthoDB" id="5985073at2759"/>
<accession>A0A1E1L0F4</accession>
<evidence type="ECO:0000313" key="2">
    <source>
        <dbReference type="EMBL" id="CZT03979.1"/>
    </source>
</evidence>
<dbReference type="GO" id="GO:0071966">
    <property type="term" value="P:fungal-type cell wall polysaccharide metabolic process"/>
    <property type="evidence" value="ECO:0007669"/>
    <property type="project" value="TreeGrafter"/>
</dbReference>
<evidence type="ECO:0000313" key="3">
    <source>
        <dbReference type="Proteomes" id="UP000178912"/>
    </source>
</evidence>
<reference evidence="3" key="1">
    <citation type="submission" date="2016-03" db="EMBL/GenBank/DDBJ databases">
        <authorList>
            <person name="Guldener U."/>
        </authorList>
    </citation>
    <scope>NUCLEOTIDE SEQUENCE [LARGE SCALE GENOMIC DNA]</scope>
    <source>
        <strain evidence="3">04CH-RAC-A.6.1</strain>
    </source>
</reference>
<dbReference type="PANTHER" id="PTHR34154">
    <property type="entry name" value="ALKALI-SENSITIVE LINKAGE PROTEIN 1"/>
    <property type="match status" value="1"/>
</dbReference>
<keyword evidence="3" id="KW-1185">Reference proteome</keyword>
<evidence type="ECO:0000259" key="1">
    <source>
        <dbReference type="Pfam" id="PF11790"/>
    </source>
</evidence>
<organism evidence="2 3">
    <name type="scientific">Rhynchosporium agropyri</name>
    <dbReference type="NCBI Taxonomy" id="914238"/>
    <lineage>
        <taxon>Eukaryota</taxon>
        <taxon>Fungi</taxon>
        <taxon>Dikarya</taxon>
        <taxon>Ascomycota</taxon>
        <taxon>Pezizomycotina</taxon>
        <taxon>Leotiomycetes</taxon>
        <taxon>Helotiales</taxon>
        <taxon>Ploettnerulaceae</taxon>
        <taxon>Rhynchosporium</taxon>
    </lineage>
</organism>
<dbReference type="AlphaFoldDB" id="A0A1E1L0F4"/>
<gene>
    <name evidence="2" type="ORF">RAG0_10581</name>
</gene>
<sequence>MDNDFPRGLEFVPMLWSDGEDNTRNWFGDIENAVSRSTGHILAFNGPNACDGGQACMSPQHAVDAYRKYIMPFVGRAALGAPAVTNGPGGLDWLR</sequence>
<feature type="domain" description="Asl1-like glycosyl hydrolase catalytic" evidence="1">
    <location>
        <begin position="8"/>
        <end position="95"/>
    </location>
</feature>
<dbReference type="Pfam" id="PF11790">
    <property type="entry name" value="Glyco_hydro_cc"/>
    <property type="match status" value="1"/>
</dbReference>
<proteinExistence type="predicted"/>
<protein>
    <recommendedName>
        <fullName evidence="1">Asl1-like glycosyl hydrolase catalytic domain-containing protein</fullName>
    </recommendedName>
</protein>
<dbReference type="InterPro" id="IPR024655">
    <property type="entry name" value="Asl1_glyco_hydro_catalytic"/>
</dbReference>
<dbReference type="EMBL" id="FJUX01000066">
    <property type="protein sequence ID" value="CZT03979.1"/>
    <property type="molecule type" value="Genomic_DNA"/>
</dbReference>
<name>A0A1E1L0F4_9HELO</name>